<dbReference type="RefSeq" id="WP_281817659.1">
    <property type="nucleotide sequence ID" value="NZ_BRLB01000013.1"/>
</dbReference>
<keyword evidence="5" id="KW-1185">Reference proteome</keyword>
<proteinExistence type="predicted"/>
<evidence type="ECO:0000256" key="1">
    <source>
        <dbReference type="ARBA" id="ARBA00004496"/>
    </source>
</evidence>
<keyword evidence="3" id="KW-0597">Phosphoprotein</keyword>
<evidence type="ECO:0000313" key="5">
    <source>
        <dbReference type="Proteomes" id="UP001144256"/>
    </source>
</evidence>
<evidence type="ECO:0000256" key="2">
    <source>
        <dbReference type="ARBA" id="ARBA00022490"/>
    </source>
</evidence>
<evidence type="ECO:0000256" key="3">
    <source>
        <dbReference type="ARBA" id="ARBA00022553"/>
    </source>
</evidence>
<reference evidence="4" key="1">
    <citation type="submission" date="2022-06" db="EMBL/GenBank/DDBJ databases">
        <title>Vallitalea longa sp. nov., an anaerobic bacterium isolated from marine sediment.</title>
        <authorList>
            <person name="Hirano S."/>
            <person name="Terahara T."/>
            <person name="Mori K."/>
            <person name="Hamada M."/>
            <person name="Matsumoto R."/>
            <person name="Kobayashi T."/>
        </authorList>
    </citation>
    <scope>NUCLEOTIDE SEQUENCE</scope>
    <source>
        <strain evidence="4">SH18-1</strain>
    </source>
</reference>
<comment type="subcellular location">
    <subcellularLocation>
        <location evidence="1">Cytoplasm</location>
    </subcellularLocation>
</comment>
<comment type="caution">
    <text evidence="4">The sequence shown here is derived from an EMBL/GenBank/DDBJ whole genome shotgun (WGS) entry which is preliminary data.</text>
</comment>
<keyword evidence="2" id="KW-0963">Cytoplasm</keyword>
<dbReference type="Proteomes" id="UP001144256">
    <property type="component" value="Unassembled WGS sequence"/>
</dbReference>
<protein>
    <submittedName>
        <fullName evidence="4">Uncharacterized protein</fullName>
    </submittedName>
</protein>
<dbReference type="GO" id="GO:0005737">
    <property type="term" value="C:cytoplasm"/>
    <property type="evidence" value="ECO:0007669"/>
    <property type="project" value="UniProtKB-SubCell"/>
</dbReference>
<dbReference type="Pfam" id="PF06857">
    <property type="entry name" value="ACP"/>
    <property type="match status" value="1"/>
</dbReference>
<evidence type="ECO:0000313" key="4">
    <source>
        <dbReference type="EMBL" id="GKX31020.1"/>
    </source>
</evidence>
<sequence>MEISIGSIESSDILIVISSKNKKLVINNLVMEIDSKLVNDTITKYLSEYDLIKYNPTVYYTGANTWVINARCEAVVSLVNSYSEQCNEGGNKCEKQLLSNNR</sequence>
<dbReference type="InterPro" id="IPR023439">
    <property type="entry name" value="Mal_deCO2ase/Cit_lyase_ACP"/>
</dbReference>
<gene>
    <name evidence="4" type="ORF">SH1V18_35000</name>
</gene>
<organism evidence="4 5">
    <name type="scientific">Vallitalea longa</name>
    <dbReference type="NCBI Taxonomy" id="2936439"/>
    <lineage>
        <taxon>Bacteria</taxon>
        <taxon>Bacillati</taxon>
        <taxon>Bacillota</taxon>
        <taxon>Clostridia</taxon>
        <taxon>Lachnospirales</taxon>
        <taxon>Vallitaleaceae</taxon>
        <taxon>Vallitalea</taxon>
    </lineage>
</organism>
<dbReference type="EMBL" id="BRLB01000013">
    <property type="protein sequence ID" value="GKX31020.1"/>
    <property type="molecule type" value="Genomic_DNA"/>
</dbReference>
<dbReference type="AlphaFoldDB" id="A0A9W6DFX0"/>
<name>A0A9W6DFX0_9FIRM</name>
<accession>A0A9W6DFX0</accession>